<evidence type="ECO:0000313" key="1">
    <source>
        <dbReference type="EMBL" id="RSU07193.1"/>
    </source>
</evidence>
<keyword evidence="1" id="KW-0378">Hydrolase</keyword>
<proteinExistence type="predicted"/>
<dbReference type="EMBL" id="NGJZ01000002">
    <property type="protein sequence ID" value="RSU07193.1"/>
    <property type="molecule type" value="Genomic_DNA"/>
</dbReference>
<dbReference type="GO" id="GO:0016787">
    <property type="term" value="F:hydrolase activity"/>
    <property type="evidence" value="ECO:0007669"/>
    <property type="project" value="UniProtKB-KW"/>
</dbReference>
<dbReference type="SUPFAM" id="SSF53474">
    <property type="entry name" value="alpha/beta-Hydrolases"/>
    <property type="match status" value="1"/>
</dbReference>
<accession>A0A430AH37</accession>
<organism evidence="1 2">
    <name type="scientific">Vagococcus entomophilus</name>
    <dbReference type="NCBI Taxonomy" id="1160095"/>
    <lineage>
        <taxon>Bacteria</taxon>
        <taxon>Bacillati</taxon>
        <taxon>Bacillota</taxon>
        <taxon>Bacilli</taxon>
        <taxon>Lactobacillales</taxon>
        <taxon>Enterococcaceae</taxon>
        <taxon>Vagococcus</taxon>
    </lineage>
</organism>
<dbReference type="AlphaFoldDB" id="A0A430AH37"/>
<dbReference type="InterPro" id="IPR029058">
    <property type="entry name" value="AB_hydrolase_fold"/>
</dbReference>
<reference evidence="1 2" key="1">
    <citation type="submission" date="2017-05" db="EMBL/GenBank/DDBJ databases">
        <title>Vagococcus spp. assemblies.</title>
        <authorList>
            <person name="Gulvik C.A."/>
        </authorList>
    </citation>
    <scope>NUCLEOTIDE SEQUENCE [LARGE SCALE GENOMIC DNA]</scope>
    <source>
        <strain evidence="1 2">DSM 24756</strain>
    </source>
</reference>
<dbReference type="Proteomes" id="UP000288669">
    <property type="component" value="Unassembled WGS sequence"/>
</dbReference>
<evidence type="ECO:0000313" key="2">
    <source>
        <dbReference type="Proteomes" id="UP000288669"/>
    </source>
</evidence>
<sequence length="375" mass="43242">MFKEYTGNQQFDLQINRLIGGKIQNDARVAEDVQEIIPYLTDTQNWFHSWEKQAMKRETKGEFDLAATYYQAAEFYMDPNDAKKDQIYENYVENFDKSFDRSAFTSYKIPYEHSFLPAVTIGENSEALPVIFFTGYDAYLEEVMPILAPIQKLLNRKLIIFEGPGQGRALRNGLKFIPNWEKPMKVVLDYFQLDSADIVGVSWGGYFAIRAAAFEKRIHNVVCFDIFYSGLDYLHANFCNEEFNLLLEWLETKQEVQVNQLLTSKMAQDLDLKWKIQKGMENTKEKTPYDVLQNLKKHTVANILPFVNQNVLLLAGEEDQYVPIDRLAQMEQGLINAASITTQVFTKETGGEQHCQAGAMHLAFAAINQFLMQKH</sequence>
<dbReference type="Gene3D" id="3.40.50.1820">
    <property type="entry name" value="alpha/beta hydrolase"/>
    <property type="match status" value="1"/>
</dbReference>
<name>A0A430AH37_9ENTE</name>
<gene>
    <name evidence="1" type="ORF">CBF30_08040</name>
</gene>
<dbReference type="RefSeq" id="WP_126824880.1">
    <property type="nucleotide sequence ID" value="NZ_JBHLWU010000002.1"/>
</dbReference>
<comment type="caution">
    <text evidence="1">The sequence shown here is derived from an EMBL/GenBank/DDBJ whole genome shotgun (WGS) entry which is preliminary data.</text>
</comment>
<keyword evidence="2" id="KW-1185">Reference proteome</keyword>
<dbReference type="OrthoDB" id="9812921at2"/>
<protein>
    <submittedName>
        <fullName evidence="1">Alpha/beta hydrolase</fullName>
    </submittedName>
</protein>